<dbReference type="STRING" id="1760988.SAMN02949497_0234"/>
<reference evidence="4 5" key="1">
    <citation type="submission" date="2016-12" db="EMBL/GenBank/DDBJ databases">
        <authorList>
            <person name="Song W.-J."/>
            <person name="Kurnit D.M."/>
        </authorList>
    </citation>
    <scope>NUCLEOTIDE SEQUENCE [LARGE SCALE GENOMIC DNA]</scope>
    <source>
        <strain evidence="4 5">175</strain>
    </source>
</reference>
<evidence type="ECO:0000313" key="4">
    <source>
        <dbReference type="EMBL" id="SMF97664.1"/>
    </source>
</evidence>
<dbReference type="InterPro" id="IPR011004">
    <property type="entry name" value="Trimer_LpxA-like_sf"/>
</dbReference>
<dbReference type="AlphaFoldDB" id="A0A1Y6DC54"/>
<dbReference type="InterPro" id="IPR051159">
    <property type="entry name" value="Hexapeptide_acetyltransf"/>
</dbReference>
<dbReference type="InterPro" id="IPR018357">
    <property type="entry name" value="Hexapep_transf_CS"/>
</dbReference>
<dbReference type="EMBL" id="FXAM01000003">
    <property type="protein sequence ID" value="SMF97664.1"/>
    <property type="molecule type" value="Genomic_DNA"/>
</dbReference>
<dbReference type="PROSITE" id="PS00101">
    <property type="entry name" value="HEXAPEP_TRANSFERASES"/>
    <property type="match status" value="1"/>
</dbReference>
<dbReference type="CDD" id="cd04647">
    <property type="entry name" value="LbH_MAT_like"/>
    <property type="match status" value="1"/>
</dbReference>
<dbReference type="Pfam" id="PF14602">
    <property type="entry name" value="Hexapep_2"/>
    <property type="match status" value="1"/>
</dbReference>
<gene>
    <name evidence="4" type="ORF">SAMN02949497_0234</name>
</gene>
<protein>
    <submittedName>
        <fullName evidence="4">Transferase hexapeptide (Six repeat-containing protein)</fullName>
    </submittedName>
</protein>
<dbReference type="Proteomes" id="UP000192923">
    <property type="component" value="Unassembled WGS sequence"/>
</dbReference>
<dbReference type="SUPFAM" id="SSF51161">
    <property type="entry name" value="Trimeric LpxA-like enzymes"/>
    <property type="match status" value="1"/>
</dbReference>
<organism evidence="4 5">
    <name type="scientific">Methylomagnum ishizawai</name>
    <dbReference type="NCBI Taxonomy" id="1760988"/>
    <lineage>
        <taxon>Bacteria</taxon>
        <taxon>Pseudomonadati</taxon>
        <taxon>Pseudomonadota</taxon>
        <taxon>Gammaproteobacteria</taxon>
        <taxon>Methylococcales</taxon>
        <taxon>Methylococcaceae</taxon>
        <taxon>Methylomagnum</taxon>
    </lineage>
</organism>
<accession>A0A1Y6DC54</accession>
<dbReference type="Gene3D" id="2.160.10.10">
    <property type="entry name" value="Hexapeptide repeat proteins"/>
    <property type="match status" value="1"/>
</dbReference>
<proteinExistence type="predicted"/>
<evidence type="ECO:0000256" key="3">
    <source>
        <dbReference type="ARBA" id="ARBA00023315"/>
    </source>
</evidence>
<keyword evidence="3" id="KW-0012">Acyltransferase</keyword>
<sequence length="207" mass="22529">MVLFILKNLNHIAVIDTLQINFLNQNTFKFLVFRKALVTIKRTARLQGGGRLFIGVKWPAYGLLQSVFSIWDQASVSVDGDFRFYTGCRVVVDQGAKLELGSGYVNSNSSIACFSHIKIGHDVAIAENVTIRDSDNHSIMNFTHAKTQPITIGNHVWIGMNAIILKGVNIGDGAVIAAGAIVNKDVPAKALVGGIPARVIKENVEWA</sequence>
<evidence type="ECO:0000256" key="1">
    <source>
        <dbReference type="ARBA" id="ARBA00022679"/>
    </source>
</evidence>
<keyword evidence="1 4" id="KW-0808">Transferase</keyword>
<evidence type="ECO:0000313" key="5">
    <source>
        <dbReference type="Proteomes" id="UP000192923"/>
    </source>
</evidence>
<dbReference type="GO" id="GO:0016746">
    <property type="term" value="F:acyltransferase activity"/>
    <property type="evidence" value="ECO:0007669"/>
    <property type="project" value="UniProtKB-KW"/>
</dbReference>
<dbReference type="InterPro" id="IPR001451">
    <property type="entry name" value="Hexapep"/>
</dbReference>
<evidence type="ECO:0000256" key="2">
    <source>
        <dbReference type="ARBA" id="ARBA00022737"/>
    </source>
</evidence>
<name>A0A1Y6DC54_9GAMM</name>
<dbReference type="PANTHER" id="PTHR23416">
    <property type="entry name" value="SIALIC ACID SYNTHASE-RELATED"/>
    <property type="match status" value="1"/>
</dbReference>
<keyword evidence="5" id="KW-1185">Reference proteome</keyword>
<dbReference type="RefSeq" id="WP_085216683.1">
    <property type="nucleotide sequence ID" value="NZ_FXAM01000003.1"/>
</dbReference>
<keyword evidence="2" id="KW-0677">Repeat</keyword>